<feature type="region of interest" description="Disordered" evidence="1">
    <location>
        <begin position="19"/>
        <end position="42"/>
    </location>
</feature>
<evidence type="ECO:0000313" key="3">
    <source>
        <dbReference type="Proteomes" id="UP001635816"/>
    </source>
</evidence>
<accession>A0ABW9LL00</accession>
<keyword evidence="3" id="KW-1185">Reference proteome</keyword>
<protein>
    <submittedName>
        <fullName evidence="2">Uncharacterized protein</fullName>
    </submittedName>
</protein>
<dbReference type="EMBL" id="JBKBDD010000027">
    <property type="protein sequence ID" value="MFN6548530.1"/>
    <property type="molecule type" value="Genomic_DNA"/>
</dbReference>
<comment type="caution">
    <text evidence="2">The sequence shown here is derived from an EMBL/GenBank/DDBJ whole genome shotgun (WGS) entry which is preliminary data.</text>
</comment>
<evidence type="ECO:0000256" key="1">
    <source>
        <dbReference type="SAM" id="MobiDB-lite"/>
    </source>
</evidence>
<reference evidence="2 3" key="1">
    <citation type="submission" date="2024-12" db="EMBL/GenBank/DDBJ databases">
        <title>The coexistence of Mycolicibacterium septicum and Mycolicibacterium nivoides in clinical samples.</title>
        <authorList>
            <person name="Wang C."/>
            <person name="Feng Y."/>
            <person name="Zong Z."/>
        </authorList>
    </citation>
    <scope>NUCLEOTIDE SEQUENCE [LARGE SCALE GENOMIC DNA]</scope>
    <source>
        <strain evidence="2 3">120309</strain>
    </source>
</reference>
<organism evidence="2 3">
    <name type="scientific">Mycolicibacterium nivoides</name>
    <dbReference type="NCBI Taxonomy" id="2487344"/>
    <lineage>
        <taxon>Bacteria</taxon>
        <taxon>Bacillati</taxon>
        <taxon>Actinomycetota</taxon>
        <taxon>Actinomycetes</taxon>
        <taxon>Mycobacteriales</taxon>
        <taxon>Mycobacteriaceae</taxon>
        <taxon>Mycolicibacterium</taxon>
    </lineage>
</organism>
<dbReference type="Proteomes" id="UP001635816">
    <property type="component" value="Unassembled WGS sequence"/>
</dbReference>
<evidence type="ECO:0000313" key="2">
    <source>
        <dbReference type="EMBL" id="MFN6548530.1"/>
    </source>
</evidence>
<gene>
    <name evidence="2" type="ORF">ACK4CT_35870</name>
</gene>
<dbReference type="RefSeq" id="WP_278247922.1">
    <property type="nucleotide sequence ID" value="NZ_JBKBDD010000027.1"/>
</dbReference>
<sequence length="42" mass="4474">MTIHTPYEDRLGQVLAAGTTKDAQVSGPAADDFADMVKAPQR</sequence>
<name>A0ABW9LL00_9MYCO</name>
<proteinExistence type="predicted"/>